<dbReference type="InterPro" id="IPR044399">
    <property type="entry name" value="Mb-like_M"/>
</dbReference>
<evidence type="ECO:0000256" key="1">
    <source>
        <dbReference type="RuleBase" id="RU000356"/>
    </source>
</evidence>
<gene>
    <name evidence="3" type="ORF">HICCMSTLAB_LOCUS1890</name>
</gene>
<keyword evidence="1" id="KW-0561">Oxygen transport</keyword>
<reference evidence="3" key="1">
    <citation type="submission" date="2021-04" db="EMBL/GenBank/DDBJ databases">
        <authorList>
            <person name="Chebbi M.A.C M."/>
        </authorList>
    </citation>
    <scope>NUCLEOTIDE SEQUENCE</scope>
</reference>
<keyword evidence="1" id="KW-0813">Transport</keyword>
<dbReference type="InterPro" id="IPR012292">
    <property type="entry name" value="Globin/Proto"/>
</dbReference>
<keyword evidence="1" id="KW-0479">Metal-binding</keyword>
<dbReference type="OrthoDB" id="436496at2759"/>
<name>A0A8J2ENS0_COTCN</name>
<keyword evidence="4" id="KW-1185">Reference proteome</keyword>
<comment type="caution">
    <text evidence="3">The sequence shown here is derived from an EMBL/GenBank/DDBJ whole genome shotgun (WGS) entry which is preliminary data.</text>
</comment>
<dbReference type="GO" id="GO:0019825">
    <property type="term" value="F:oxygen binding"/>
    <property type="evidence" value="ECO:0007669"/>
    <property type="project" value="InterPro"/>
</dbReference>
<comment type="similarity">
    <text evidence="1">Belongs to the globin family.</text>
</comment>
<dbReference type="InterPro" id="IPR000971">
    <property type="entry name" value="Globin"/>
</dbReference>
<dbReference type="EMBL" id="CAJNRD030001116">
    <property type="protein sequence ID" value="CAG5075844.1"/>
    <property type="molecule type" value="Genomic_DNA"/>
</dbReference>
<accession>A0A8J2ENS0</accession>
<dbReference type="InterPro" id="IPR009050">
    <property type="entry name" value="Globin-like_sf"/>
</dbReference>
<dbReference type="Gene3D" id="1.10.490.10">
    <property type="entry name" value="Globins"/>
    <property type="match status" value="1"/>
</dbReference>
<sequence>MIRAMELESTPLHKVTPEEYCQMQGFGVNFVINYVVNRLDHITTTRDLLKLIGKIHEELDVAKIHFVYFKEAAMDVLQQNLGDKLNQEDYQAWSKMFNIMLKYFFE</sequence>
<organism evidence="3 4">
    <name type="scientific">Cotesia congregata</name>
    <name type="common">Parasitoid wasp</name>
    <name type="synonym">Apanteles congregatus</name>
    <dbReference type="NCBI Taxonomy" id="51543"/>
    <lineage>
        <taxon>Eukaryota</taxon>
        <taxon>Metazoa</taxon>
        <taxon>Ecdysozoa</taxon>
        <taxon>Arthropoda</taxon>
        <taxon>Hexapoda</taxon>
        <taxon>Insecta</taxon>
        <taxon>Pterygota</taxon>
        <taxon>Neoptera</taxon>
        <taxon>Endopterygota</taxon>
        <taxon>Hymenoptera</taxon>
        <taxon>Apocrita</taxon>
        <taxon>Ichneumonoidea</taxon>
        <taxon>Braconidae</taxon>
        <taxon>Microgastrinae</taxon>
        <taxon>Cotesia</taxon>
    </lineage>
</organism>
<feature type="non-terminal residue" evidence="3">
    <location>
        <position position="106"/>
    </location>
</feature>
<keyword evidence="1" id="KW-0408">Iron</keyword>
<proteinExistence type="inferred from homology"/>
<feature type="domain" description="Globin" evidence="2">
    <location>
        <begin position="32"/>
        <end position="100"/>
    </location>
</feature>
<dbReference type="AlphaFoldDB" id="A0A8J2ENS0"/>
<keyword evidence="1" id="KW-0349">Heme</keyword>
<dbReference type="GO" id="GO:0020037">
    <property type="term" value="F:heme binding"/>
    <property type="evidence" value="ECO:0007669"/>
    <property type="project" value="InterPro"/>
</dbReference>
<dbReference type="Pfam" id="PF00042">
    <property type="entry name" value="Globin"/>
    <property type="match status" value="1"/>
</dbReference>
<evidence type="ECO:0000313" key="3">
    <source>
        <dbReference type="EMBL" id="CAG5075844.1"/>
    </source>
</evidence>
<dbReference type="SUPFAM" id="SSF46458">
    <property type="entry name" value="Globin-like"/>
    <property type="match status" value="1"/>
</dbReference>
<evidence type="ECO:0000259" key="2">
    <source>
        <dbReference type="Pfam" id="PF00042"/>
    </source>
</evidence>
<dbReference type="Proteomes" id="UP000786811">
    <property type="component" value="Unassembled WGS sequence"/>
</dbReference>
<protein>
    <recommendedName>
        <fullName evidence="2">Globin domain-containing protein</fullName>
    </recommendedName>
</protein>
<dbReference type="CDD" id="cd01040">
    <property type="entry name" value="Mb-like"/>
    <property type="match status" value="1"/>
</dbReference>
<evidence type="ECO:0000313" key="4">
    <source>
        <dbReference type="Proteomes" id="UP000786811"/>
    </source>
</evidence>
<dbReference type="GO" id="GO:0005344">
    <property type="term" value="F:oxygen carrier activity"/>
    <property type="evidence" value="ECO:0007669"/>
    <property type="project" value="UniProtKB-KW"/>
</dbReference>